<protein>
    <recommendedName>
        <fullName evidence="3">DDE-1 domain-containing protein</fullName>
    </recommendedName>
</protein>
<evidence type="ECO:0008006" key="3">
    <source>
        <dbReference type="Google" id="ProtNLM"/>
    </source>
</evidence>
<comment type="caution">
    <text evidence="2">The sequence shown here is derived from an EMBL/GenBank/DDBJ whole genome shotgun (WGS) entry which is preliminary data.</text>
</comment>
<dbReference type="OrthoDB" id="10039452at2759"/>
<gene>
    <name evidence="2" type="ORF">DMN91_006836</name>
</gene>
<dbReference type="EMBL" id="QOIP01000007">
    <property type="protein sequence ID" value="RLU20229.1"/>
    <property type="molecule type" value="Genomic_DNA"/>
</dbReference>
<reference evidence="2" key="1">
    <citation type="journal article" date="2018" name="Genome Res.">
        <title>The genomic architecture and molecular evolution of ant odorant receptors.</title>
        <authorList>
            <person name="McKenzie S.K."/>
            <person name="Kronauer D.J.C."/>
        </authorList>
    </citation>
    <scope>NUCLEOTIDE SEQUENCE [LARGE SCALE GENOMIC DNA]</scope>
    <source>
        <strain evidence="2">Clonal line C1</strain>
    </source>
</reference>
<sequence length="477" mass="54436">MSNLSNYYRDGCVCKLAACGYCHVFASAVSYHIPDFCITSSIRIVPAITIQRTSRSWLLNFKRKYNIVSRSITHKVGKTFWKKRLELEAKAVQFVDLVKKIISEKNYEPHEVINIDQSRFDKELHSYRSLAFKGAKQVFVTMGSKNAATHSYMVMGNIDASGTVMDFLYLKSQEANGKFPEIIKPIIPDNIKAYAGTSAMMTNADSKIYLDLLFQYLISKGIKKCLLLADSWSSNKNTKLFEEVLAKYEGRLKVERLLIPEGTTGMIQPLNVYYFRPYKQFVRHISDSLEVCDGIWKRDNYFKLQALAHFQFQAPMFRDMVKYAFYKAGLSLYLLIARIRGYIAGSIQDYLPSQHHHMFGATFRQMVVLWSYSNKVAPSHVATHRKHPPTALRASQDGRGRCFCTRTSRMAPALASQDSAAQNTLRDCCEPELTIANPQHGHRWRRPLCRKFNQQEVTRGVTGTQGSSASSIENSRN</sequence>
<name>A0A3L8DK00_OOCBI</name>
<reference evidence="2" key="2">
    <citation type="submission" date="2018-07" db="EMBL/GenBank/DDBJ databases">
        <authorList>
            <person name="Mckenzie S.K."/>
            <person name="Kronauer D.J.C."/>
        </authorList>
    </citation>
    <scope>NUCLEOTIDE SEQUENCE</scope>
    <source>
        <strain evidence="2">Clonal line C1</strain>
    </source>
</reference>
<feature type="region of interest" description="Disordered" evidence="1">
    <location>
        <begin position="458"/>
        <end position="477"/>
    </location>
</feature>
<accession>A0A3L8DK00</accession>
<proteinExistence type="predicted"/>
<evidence type="ECO:0000313" key="2">
    <source>
        <dbReference type="EMBL" id="RLU20229.1"/>
    </source>
</evidence>
<evidence type="ECO:0000256" key="1">
    <source>
        <dbReference type="SAM" id="MobiDB-lite"/>
    </source>
</evidence>
<dbReference type="Proteomes" id="UP000279307">
    <property type="component" value="Chromosome 7"/>
</dbReference>
<dbReference type="AlphaFoldDB" id="A0A3L8DK00"/>
<organism evidence="2">
    <name type="scientific">Ooceraea biroi</name>
    <name type="common">Clonal raider ant</name>
    <name type="synonym">Cerapachys biroi</name>
    <dbReference type="NCBI Taxonomy" id="2015173"/>
    <lineage>
        <taxon>Eukaryota</taxon>
        <taxon>Metazoa</taxon>
        <taxon>Ecdysozoa</taxon>
        <taxon>Arthropoda</taxon>
        <taxon>Hexapoda</taxon>
        <taxon>Insecta</taxon>
        <taxon>Pterygota</taxon>
        <taxon>Neoptera</taxon>
        <taxon>Endopterygota</taxon>
        <taxon>Hymenoptera</taxon>
        <taxon>Apocrita</taxon>
        <taxon>Aculeata</taxon>
        <taxon>Formicoidea</taxon>
        <taxon>Formicidae</taxon>
        <taxon>Dorylinae</taxon>
        <taxon>Ooceraea</taxon>
    </lineage>
</organism>